<proteinExistence type="predicted"/>
<organism evidence="2 3">
    <name type="scientific">Piromyces finnis</name>
    <dbReference type="NCBI Taxonomy" id="1754191"/>
    <lineage>
        <taxon>Eukaryota</taxon>
        <taxon>Fungi</taxon>
        <taxon>Fungi incertae sedis</taxon>
        <taxon>Chytridiomycota</taxon>
        <taxon>Chytridiomycota incertae sedis</taxon>
        <taxon>Neocallimastigomycetes</taxon>
        <taxon>Neocallimastigales</taxon>
        <taxon>Neocallimastigaceae</taxon>
        <taxon>Piromyces</taxon>
    </lineage>
</organism>
<reference evidence="2 3" key="1">
    <citation type="submission" date="2016-08" db="EMBL/GenBank/DDBJ databases">
        <title>Genomes of anaerobic fungi encode conserved fungal cellulosomes for biomass hydrolysis.</title>
        <authorList>
            <consortium name="DOE Joint Genome Institute"/>
            <person name="Haitjema C.H."/>
            <person name="Gilmore S.P."/>
            <person name="Henske J.K."/>
            <person name="Solomon K.V."/>
            <person name="De Groot R."/>
            <person name="Kuo A."/>
            <person name="Mondo S.J."/>
            <person name="Salamov A.A."/>
            <person name="Labutti K."/>
            <person name="Zhao Z."/>
            <person name="Chiniquy J."/>
            <person name="Barry K."/>
            <person name="Brewer H.M."/>
            <person name="Purvine S.O."/>
            <person name="Wright A.T."/>
            <person name="Boxma B."/>
            <person name="Van Alen T."/>
            <person name="Hackstein J.H."/>
            <person name="Baker S.E."/>
            <person name="Grigoriev I.V."/>
            <person name="O'Malley M.A."/>
        </authorList>
    </citation>
    <scope>NUCLEOTIDE SEQUENCE [LARGE SCALE GENOMIC DNA]</scope>
    <source>
        <strain evidence="3">finn</strain>
    </source>
</reference>
<evidence type="ECO:0000259" key="1">
    <source>
        <dbReference type="Pfam" id="PF05018"/>
    </source>
</evidence>
<comment type="caution">
    <text evidence="2">The sequence shown here is derived from an EMBL/GenBank/DDBJ whole genome shotgun (WGS) entry which is preliminary data.</text>
</comment>
<dbReference type="PANTHER" id="PTHR12458">
    <property type="entry name" value="ORF PROTEIN"/>
    <property type="match status" value="1"/>
</dbReference>
<sequence length="319" mass="36411">MYKNQFQGNSFFELFSAQGSSPLINWKINGSKTNIEKIYNKDVKGFSYNLKNNAYISLPKENKQSCHLIHPFLVLQVYIPSNCQFTLECGITNVGCDKGRIVLSTSIKSIKYSSPHISLPLTIMKRDVWMNLCVDLENITRCGFKEFNGLSFKTLNYIKIYSTCKLRRVFTMKYRPPDTTGDDYIDITEPTDSIPKNLQFNHGIESINQIISFDKIINYLNVKEINDTSVYQGSKSLSKKQSQKVNSKDTGQTTIAFGRKILIPLPTPKHLKKKILKDNNINNINTTIITNNNNDNYNNNISDDNKSISSDLQKKMVSL</sequence>
<dbReference type="EMBL" id="MCFH01000002">
    <property type="protein sequence ID" value="ORX60168.1"/>
    <property type="molecule type" value="Genomic_DNA"/>
</dbReference>
<dbReference type="Proteomes" id="UP000193719">
    <property type="component" value="Unassembled WGS sequence"/>
</dbReference>
<dbReference type="InterPro" id="IPR040441">
    <property type="entry name" value="CFA20/CFAP20DC"/>
</dbReference>
<accession>A0A1Y1VMN8</accession>
<dbReference type="AlphaFoldDB" id="A0A1Y1VMN8"/>
<gene>
    <name evidence="2" type="ORF">BCR36DRAFT_408527</name>
</gene>
<protein>
    <recommendedName>
        <fullName evidence="1">CFA20 domain-containing protein</fullName>
    </recommendedName>
</protein>
<evidence type="ECO:0000313" key="2">
    <source>
        <dbReference type="EMBL" id="ORX60168.1"/>
    </source>
</evidence>
<evidence type="ECO:0000313" key="3">
    <source>
        <dbReference type="Proteomes" id="UP000193719"/>
    </source>
</evidence>
<name>A0A1Y1VMN8_9FUNG</name>
<keyword evidence="3" id="KW-1185">Reference proteome</keyword>
<reference evidence="2 3" key="2">
    <citation type="submission" date="2016-08" db="EMBL/GenBank/DDBJ databases">
        <title>Pervasive Adenine N6-methylation of Active Genes in Fungi.</title>
        <authorList>
            <consortium name="DOE Joint Genome Institute"/>
            <person name="Mondo S.J."/>
            <person name="Dannebaum R.O."/>
            <person name="Kuo R.C."/>
            <person name="Labutti K."/>
            <person name="Haridas S."/>
            <person name="Kuo A."/>
            <person name="Salamov A."/>
            <person name="Ahrendt S.R."/>
            <person name="Lipzen A."/>
            <person name="Sullivan W."/>
            <person name="Andreopoulos W.B."/>
            <person name="Clum A."/>
            <person name="Lindquist E."/>
            <person name="Daum C."/>
            <person name="Ramamoorthy G.K."/>
            <person name="Gryganskyi A."/>
            <person name="Culley D."/>
            <person name="Magnuson J.K."/>
            <person name="James T.Y."/>
            <person name="O'Malley M.A."/>
            <person name="Stajich J.E."/>
            <person name="Spatafora J.W."/>
            <person name="Visel A."/>
            <person name="Grigoriev I.V."/>
        </authorList>
    </citation>
    <scope>NUCLEOTIDE SEQUENCE [LARGE SCALE GENOMIC DNA]</scope>
    <source>
        <strain evidence="3">finn</strain>
    </source>
</reference>
<dbReference type="STRING" id="1754191.A0A1Y1VMN8"/>
<feature type="domain" description="CFA20" evidence="1">
    <location>
        <begin position="1"/>
        <end position="173"/>
    </location>
</feature>
<dbReference type="InterPro" id="IPR007714">
    <property type="entry name" value="CFA20_dom"/>
</dbReference>
<dbReference type="OrthoDB" id="10261083at2759"/>
<dbReference type="Pfam" id="PF05018">
    <property type="entry name" value="CFA20_dom"/>
    <property type="match status" value="1"/>
</dbReference>